<dbReference type="EMBL" id="UINC01062265">
    <property type="protein sequence ID" value="SVB88709.1"/>
    <property type="molecule type" value="Genomic_DNA"/>
</dbReference>
<accession>A0A382HNC6</accession>
<reference evidence="1" key="1">
    <citation type="submission" date="2018-05" db="EMBL/GenBank/DDBJ databases">
        <authorList>
            <person name="Lanie J.A."/>
            <person name="Ng W.-L."/>
            <person name="Kazmierczak K.M."/>
            <person name="Andrzejewski T.M."/>
            <person name="Davidsen T.M."/>
            <person name="Wayne K.J."/>
            <person name="Tettelin H."/>
            <person name="Glass J.I."/>
            <person name="Rusch D."/>
            <person name="Podicherti R."/>
            <person name="Tsui H.-C.T."/>
            <person name="Winkler M.E."/>
        </authorList>
    </citation>
    <scope>NUCLEOTIDE SEQUENCE</scope>
</reference>
<organism evidence="1">
    <name type="scientific">marine metagenome</name>
    <dbReference type="NCBI Taxonomy" id="408172"/>
    <lineage>
        <taxon>unclassified sequences</taxon>
        <taxon>metagenomes</taxon>
        <taxon>ecological metagenomes</taxon>
    </lineage>
</organism>
<sequence length="58" mass="6652">MLNEFLSELFNGKISKALYILEKIKVASPIPNEVITMLRLAILKPEKNFLSCQKIFNV</sequence>
<dbReference type="AlphaFoldDB" id="A0A382HNC6"/>
<evidence type="ECO:0000313" key="1">
    <source>
        <dbReference type="EMBL" id="SVB88709.1"/>
    </source>
</evidence>
<gene>
    <name evidence="1" type="ORF">METZ01_LOCUS241563</name>
</gene>
<name>A0A382HNC6_9ZZZZ</name>
<feature type="non-terminal residue" evidence="1">
    <location>
        <position position="58"/>
    </location>
</feature>
<protein>
    <submittedName>
        <fullName evidence="1">Uncharacterized protein</fullName>
    </submittedName>
</protein>
<proteinExistence type="predicted"/>